<dbReference type="PROSITE" id="PS51830">
    <property type="entry name" value="FIIND"/>
    <property type="match status" value="2"/>
</dbReference>
<feature type="region of interest" description="Disordered" evidence="7">
    <location>
        <begin position="2819"/>
        <end position="2906"/>
    </location>
</feature>
<dbReference type="PROSITE" id="PS50209">
    <property type="entry name" value="CARD"/>
    <property type="match status" value="2"/>
</dbReference>
<reference evidence="11" key="1">
    <citation type="submission" date="2025-08" db="UniProtKB">
        <authorList>
            <consortium name="RefSeq"/>
        </authorList>
    </citation>
    <scope>IDENTIFICATION</scope>
    <source>
        <strain evidence="11">Nigerian</strain>
        <tissue evidence="11">Liver and blood</tissue>
    </source>
</reference>
<feature type="region of interest" description="Disordered" evidence="7">
    <location>
        <begin position="1459"/>
        <end position="1534"/>
    </location>
</feature>
<feature type="compositionally biased region" description="Gly residues" evidence="7">
    <location>
        <begin position="2867"/>
        <end position="2888"/>
    </location>
</feature>
<dbReference type="InterPro" id="IPR033516">
    <property type="entry name" value="CARD8/ASC/NALP1_CARD"/>
</dbReference>
<keyword evidence="4" id="KW-0646">Protease inhibitor</keyword>
<dbReference type="PANTHER" id="PTHR10044:SF180">
    <property type="match status" value="1"/>
</dbReference>
<dbReference type="Pfam" id="PF00619">
    <property type="entry name" value="CARD"/>
    <property type="match status" value="2"/>
</dbReference>
<evidence type="ECO:0000256" key="3">
    <source>
        <dbReference type="ARBA" id="ARBA00022588"/>
    </source>
</evidence>
<evidence type="ECO:0000256" key="4">
    <source>
        <dbReference type="ARBA" id="ARBA00022704"/>
    </source>
</evidence>
<keyword evidence="3" id="KW-0399">Innate immunity</keyword>
<evidence type="ECO:0000256" key="2">
    <source>
        <dbReference type="ARBA" id="ARBA00022490"/>
    </source>
</evidence>
<evidence type="ECO:0000256" key="6">
    <source>
        <dbReference type="ARBA" id="ARBA00023198"/>
    </source>
</evidence>
<dbReference type="InterPro" id="IPR025307">
    <property type="entry name" value="FIIND_dom"/>
</dbReference>
<dbReference type="PROSITE" id="PS01282">
    <property type="entry name" value="BIR_REPEAT_1"/>
    <property type="match status" value="9"/>
</dbReference>
<dbReference type="OrthoDB" id="2196114at2759"/>
<evidence type="ECO:0000256" key="7">
    <source>
        <dbReference type="SAM" id="MobiDB-lite"/>
    </source>
</evidence>
<evidence type="ECO:0000259" key="8">
    <source>
        <dbReference type="PROSITE" id="PS50209"/>
    </source>
</evidence>
<dbReference type="GO" id="GO:0006954">
    <property type="term" value="P:inflammatory response"/>
    <property type="evidence" value="ECO:0007669"/>
    <property type="project" value="UniProtKB-KW"/>
</dbReference>
<evidence type="ECO:0000256" key="1">
    <source>
        <dbReference type="ARBA" id="ARBA00004514"/>
    </source>
</evidence>
<sequence length="3326" mass="371904">MSHQQIGILGKEDFVEPVLGSKLLPKILSVNKYESRGPPDPRDIDMQSKSKRYLSFKDVFYMFHFKSPQNNLANAGFYYVGPEDRVRCFSCGGQFEMWEQWDFPLTRHQQTFPECPYLQELKAKGEWKDCHYEPGLGSNVLMGKPLGDLSDERRRLETFRGHSGLFPYNRQLIMMAQAGFFYVGPGDLVKCFICGGELGQWESWDVPLTRHQHSFPGCLYVQKLAAEGAGIQNQKQGHTGFSRVKFLAIHSPNIVGKKSLDDMTNLYSRADTYRGHHKHFLPYMKVWDMAQAGFYYVGPGDLVKCFICGGELDQWESWDEPLTRHQHSFPDCAYVQEQRAQTTGTQDQSQVCPMPIKEGESGIPAHYSGSHNPGEKPLGDMNDEYSRLETYRGHSQYFPMANQRKLAQAGFYYVGPGDRVRCISCGGELEKWERWDVPLTRHQHSFPHCPYMQKLRDKGNGKENQSKVCAGPIKEGESGTTVPLSSSSNLEEKPCGYMSDEYSRLQSYRGHGQHFRILGKEEFVEPVLRTKLFPIILSVNKYESRGPPDPRDIDMQSKSKRYLSFKDVFYMFHFKSPQNKLANAGFYYVGPRDRVRCFSCGGQLEMWEPWDFPLTRHQQTFPECPYLQELKAKGEWKDYHYEPGLGSNVLMGKPLGDLSDERRRLETFRGHSGLFPYYGQLIMMVLAGFFYVGPRDLVKCFICGGELGQWESWDVPLTRHQHSFPGCLYVQKLAAEGAGIQNQKQGHTGFSRVKFLIIGSPNILGKKSHDDMTNMYSRAETYRGHHKHFLPYMKEWDLAQAGFYYVGPRDLVKCFICGGELDQWESWDEPLTRHQHSFPGCLYVQKLAAEGAGIQNQKQGHTGFSRVKSLTIESPNMYSRADTYRRQHFPYMKEWDLAQAGFYYVGPGDLVKCFICGGELDKWERWDEPLTRHQNSFPDCAYVQEQRAQTTGTQDQSQVCPMPIKEGESGIPAHYSGSHNPGEKPLGDMNDEYSRLETYRGHSQYFPMANQRKLAQAGFSYVGPGDRVRCISCGGELEKWERWDVPLTRHQHSFPHCPYIQKLRDEGDGKENQSKVCAGIIKKGESGTTVPLSSSSNLEEKPCGYMSDEYSRLESYRGHGQHFIYWNQQGLAKAGFYYVGPKDRVRCYSCGGELENWEFWYAPPIQDQRSPSDCLHLRELFLSTTFMVGKQVILGMLDPSIPLLRPLGEVSEISIRIESYNVAKKHFPYQTSDKLAWAGFFYVGPGDRVRCFSCGGEVDNWEPGDVPLTRHQLFFPHCSYVQGLSIRHSYFMEEGVGPGFLDTNILGKEALRDMSDEYSRIQSYQAVKEHFPNQTPIKLAWAGFYYVGPKEKVRCFSCGGEMDEWWSREDPLTEHHRRFPQCHFILGRKAVSNDPYTMTEMLKGLTNQQSQPTGTAAPSQDGPVSPEGNPPGGLEERPVGAMEEGAAGAMEEGAAGGIEEGAAGGMEEGAAGGIEEGAAGGMEEGAAGGMEEGAAGGMEEGAAGGIKEGAAGGMEEGAAGGMEEGAAGGMEEGAVGGMEEGAAGGMEEGPVGRVAEGAAGGMEEGAAGGMELELREQEEEPYSWPKASTMECELCGKIPAATPAFPIIDKRKYRLDLPHGGLFHCCETGIMFHVPSPSVIEFMLSSWRDSALQRRYDAVGPVFDVKVISGLVSAVYLPHYVCLKAGNIHVSQFKIAHYIDDNVVLESPTSIEPFYVVLEDPTFSPVGVVLLRAMTKIFKVKTRIHGVVHLYCSYRTGYTIHLHFMPHDRSLHEAVKDEEKEHGFHFISKPYRTSAVFTATDYTVTAPDYATIRPDNIPIRFDGDFSEIYIPSSKMEEEIEISLKPGLETETNSVWGATVRREDLGSRSQEASGCNHFIDSNRSALIDRMSVPTINAVLDELLSKEILNDEQYSTVRSKKLSQEKMRELYSCAKSWRHQDKDMFFFLLSKHNKSLVMDLMKYSLSATTATAKAASLPYIPSNSPKYRSQPNMSHQQISILGKEDYVEPVLGTKLLPIKISVNKYKSRGPPDPRDIDMQSKSKGQPGLGSNILMEKPLGDMSDERRRLETFRGNSDYFPYYRQLIMMAQAGFFYVGPGDLVKCFICGGELGQWESWDVPLTRHQHSFPDCLYVQKLAAEGVGIQNQKQSHTGFSKEKCLITEPPNILGKKSHDDMTNMYSRADTYRGHHKHFPYMKEWDLAQAGFYYVGPGDLVKCFICGGKLDKWESWDEPLTRHQHSFPDCAYVQEQRAQTTGTQDQSQVCPLPIKEGESGIPAHYSGSHNPGEKPLGDMNDEYSRLETYRGHRQYFPMANQRKLAQAGFSYVGPGDRVRCISCGGELEKWERWDEPLTRHQHSFPHCPYMQKLRDKGNGKQNQSKVCAEPIKEGESGTTVPLSSSSNLEEKPCGYMSDEYSRLESYRGHSQHFNYRNLQRLAKAGFYYVGPKDRVRCYSCGGELENWKFWDVPPIRYQRSPSDCLHLRELFLSTTFMVGKQVILGILDPSIPLLRPLGDVSEISIRIESYKVAKKHFPYQTSDELAWAGFYYVGPGDRVRCFYCGGEVDNWKPGHVPRTRHKVFFPCCSYVKGLSIRHSYFMEEGVGPGFLDTNILGKKALRDMSDEYSRIQSYQAVKEHFPNQTPIKLARAGFYYVGPKDKVRCFSCGEEMDEWWSREDPLTEHHRRFPQCHFILGRKAVSNDPYTMTEMLKGLNNQQSQPTGTAAPSQDGPISPEGNPPGGLEEGPAGGMAEGPAGRKEEGPVGAMEEGAAGEMAEGDAGGMAEGAAGGMAGGAAGAMEEGAAGGMEEGLVGAMEEGAAEGMEEGAAEGMEEGEAGGMEEGAAGGMEEGAAGGMAEGAAEGMEEGAAEGMEEGPAGGMEEGAAGGMEEGEAGGMEEGAAGAMEEGEAGGMEEGAAGGIEEGAAEGMEEGAAGGIAEGAVGGMELKLREQEEEPYSWPKASTMECELCGKIPAATPVVPIIDKRKYRLDLPHGGLFHCCETGIMFHVPSPSVIEFTLSSWRDSALQRRYDAVGPVFDVKVISGLVSAVYLPHYVCLKAGNIHVSQFKIAHYIDDNVVLESPTRVEPFYVVLENPTFSPVGVVLLWAMTEIFKVKTRIHGVVHLYCSYRTGYTIHLHFMPHDRSLHEAVKDEEKEHGFHFISKPYRTSAVFTATDYTVTAPDYATIRPDNIPVCFDGDFSEIYIPSSKMEEEIEISLKPGSETETNSVWGATVRREDLGSKSQEASGRKHFIDSNRSALIDRMSVPTINAVLDELLNEEILNDEQYSTMRSKKLSQEKMRELYSYAKSWRHQDKDMFFSLLLKHNNSLVMDLMKY</sequence>
<dbReference type="GO" id="GO:0004869">
    <property type="term" value="F:cysteine-type endopeptidase inhibitor activity"/>
    <property type="evidence" value="ECO:0007669"/>
    <property type="project" value="UniProtKB-KW"/>
</dbReference>
<dbReference type="GO" id="GO:0005634">
    <property type="term" value="C:nucleus"/>
    <property type="evidence" value="ECO:0000318"/>
    <property type="project" value="GO_Central"/>
</dbReference>
<dbReference type="KEGG" id="xtr:100490339"/>
<dbReference type="InterPro" id="IPR001370">
    <property type="entry name" value="BIR_rpt"/>
</dbReference>
<dbReference type="Gene3D" id="1.10.533.10">
    <property type="entry name" value="Death Domain, Fas"/>
    <property type="match status" value="2"/>
</dbReference>
<dbReference type="Pfam" id="PF00653">
    <property type="entry name" value="BIR"/>
    <property type="match status" value="18"/>
</dbReference>
<feature type="compositionally biased region" description="Gly residues" evidence="7">
    <location>
        <begin position="2731"/>
        <end position="2744"/>
    </location>
</feature>
<evidence type="ECO:0000313" key="10">
    <source>
        <dbReference type="Proteomes" id="UP000008143"/>
    </source>
</evidence>
<keyword evidence="2" id="KW-0963">Cytoplasm</keyword>
<feature type="region of interest" description="Disordered" evidence="7">
    <location>
        <begin position="460"/>
        <end position="491"/>
    </location>
</feature>
<dbReference type="CDD" id="cd08330">
    <property type="entry name" value="CARD_ASC_NALP1"/>
    <property type="match status" value="2"/>
</dbReference>
<dbReference type="GeneID" id="100490339"/>
<feature type="domain" description="CARD" evidence="8">
    <location>
        <begin position="1876"/>
        <end position="1962"/>
    </location>
</feature>
<feature type="domain" description="FIIND" evidence="9">
    <location>
        <begin position="1593"/>
        <end position="1873"/>
    </location>
</feature>
<feature type="domain" description="FIIND" evidence="9">
    <location>
        <begin position="2958"/>
        <end position="3238"/>
    </location>
</feature>
<feature type="compositionally biased region" description="Polar residues" evidence="7">
    <location>
        <begin position="2708"/>
        <end position="2719"/>
    </location>
</feature>
<feature type="domain" description="CARD" evidence="8">
    <location>
        <begin position="3235"/>
        <end position="3326"/>
    </location>
</feature>
<accession>A0A8J1IQ12</accession>
<feature type="region of interest" description="Disordered" evidence="7">
    <location>
        <begin position="2024"/>
        <end position="2054"/>
    </location>
</feature>
<dbReference type="Xenbase" id="XB-GENE-29080147">
    <property type="gene designation" value="LOC100490339"/>
</dbReference>
<dbReference type="GO" id="GO:0031398">
    <property type="term" value="P:positive regulation of protein ubiquitination"/>
    <property type="evidence" value="ECO:0000318"/>
    <property type="project" value="GO_Central"/>
</dbReference>
<feature type="compositionally biased region" description="Gly residues" evidence="7">
    <location>
        <begin position="2828"/>
        <end position="2848"/>
    </location>
</feature>
<dbReference type="GO" id="GO:0061630">
    <property type="term" value="F:ubiquitin protein ligase activity"/>
    <property type="evidence" value="ECO:0000318"/>
    <property type="project" value="GO_Central"/>
</dbReference>
<dbReference type="Gene3D" id="1.10.1170.10">
    <property type="entry name" value="Inhibitor Of Apoptosis Protein (2mihbC-IAP-1), Chain A"/>
    <property type="match status" value="18"/>
</dbReference>
<keyword evidence="6" id="KW-0395">Inflammatory response</keyword>
<feature type="compositionally biased region" description="Polar residues" evidence="7">
    <location>
        <begin position="1406"/>
        <end position="1418"/>
    </location>
</feature>
<feature type="compositionally biased region" description="Polar residues" evidence="7">
    <location>
        <begin position="478"/>
        <end position="489"/>
    </location>
</feature>
<feature type="compositionally biased region" description="Basic and acidic residues" evidence="7">
    <location>
        <begin position="2027"/>
        <end position="2038"/>
    </location>
</feature>
<keyword evidence="4" id="KW-0789">Thiol protease inhibitor</keyword>
<feature type="region of interest" description="Disordered" evidence="7">
    <location>
        <begin position="2708"/>
        <end position="2756"/>
    </location>
</feature>
<dbReference type="SUPFAM" id="SSF47986">
    <property type="entry name" value="DEATH domain"/>
    <property type="match status" value="2"/>
</dbReference>
<dbReference type="Pfam" id="PF23679">
    <property type="entry name" value="UPA-FIIND"/>
    <property type="match status" value="2"/>
</dbReference>
<dbReference type="GO" id="GO:0045087">
    <property type="term" value="P:innate immune response"/>
    <property type="evidence" value="ECO:0007669"/>
    <property type="project" value="UniProtKB-KW"/>
</dbReference>
<dbReference type="GO" id="GO:0043066">
    <property type="term" value="P:negative regulation of apoptotic process"/>
    <property type="evidence" value="ECO:0000318"/>
    <property type="project" value="GO_Central"/>
</dbReference>
<dbReference type="SMART" id="SM00238">
    <property type="entry name" value="BIR"/>
    <property type="match status" value="18"/>
</dbReference>
<organism evidence="10 11">
    <name type="scientific">Xenopus tropicalis</name>
    <name type="common">Western clawed frog</name>
    <name type="synonym">Silurana tropicalis</name>
    <dbReference type="NCBI Taxonomy" id="8364"/>
    <lineage>
        <taxon>Eukaryota</taxon>
        <taxon>Metazoa</taxon>
        <taxon>Chordata</taxon>
        <taxon>Craniata</taxon>
        <taxon>Vertebrata</taxon>
        <taxon>Euteleostomi</taxon>
        <taxon>Amphibia</taxon>
        <taxon>Batrachia</taxon>
        <taxon>Anura</taxon>
        <taxon>Pipoidea</taxon>
        <taxon>Pipidae</taxon>
        <taxon>Xenopodinae</taxon>
        <taxon>Xenopus</taxon>
        <taxon>Silurana</taxon>
    </lineage>
</organism>
<dbReference type="GO" id="GO:0043027">
    <property type="term" value="F:cysteine-type endopeptidase inhibitor activity involved in apoptotic process"/>
    <property type="evidence" value="ECO:0000318"/>
    <property type="project" value="GO_Central"/>
</dbReference>
<evidence type="ECO:0000259" key="9">
    <source>
        <dbReference type="PROSITE" id="PS51830"/>
    </source>
</evidence>
<evidence type="ECO:0000256" key="5">
    <source>
        <dbReference type="ARBA" id="ARBA00022859"/>
    </source>
</evidence>
<name>A0A8J1IQ12_XENTR</name>
<dbReference type="PANTHER" id="PTHR10044">
    <property type="entry name" value="INHIBITOR OF APOPTOSIS"/>
    <property type="match status" value="1"/>
</dbReference>
<dbReference type="GO" id="GO:0005829">
    <property type="term" value="C:cytosol"/>
    <property type="evidence" value="ECO:0007669"/>
    <property type="project" value="UniProtKB-SubCell"/>
</dbReference>
<proteinExistence type="predicted"/>
<protein>
    <submittedName>
        <fullName evidence="11">Uncharacterized protein LOC100490339</fullName>
    </submittedName>
</protein>
<dbReference type="AGR" id="Xenbase:XB-GENE-29080147"/>
<comment type="subcellular location">
    <subcellularLocation>
        <location evidence="1">Cytoplasm</location>
        <location evidence="1">Cytosol</location>
    </subcellularLocation>
</comment>
<feature type="region of interest" description="Disordered" evidence="7">
    <location>
        <begin position="1406"/>
        <end position="1438"/>
    </location>
</feature>
<dbReference type="Proteomes" id="UP000008143">
    <property type="component" value="Chromosome 8"/>
</dbReference>
<keyword evidence="10" id="KW-1185">Reference proteome</keyword>
<dbReference type="InterPro" id="IPR011029">
    <property type="entry name" value="DEATH-like_dom_sf"/>
</dbReference>
<keyword evidence="5" id="KW-0391">Immunity</keyword>
<evidence type="ECO:0000313" key="12">
    <source>
        <dbReference type="Xenbase" id="XB-GENE-29080147"/>
    </source>
</evidence>
<gene>
    <name evidence="11 12" type="primary">LOC100490339</name>
</gene>
<dbReference type="InterPro" id="IPR050784">
    <property type="entry name" value="IAP"/>
</dbReference>
<dbReference type="GO" id="GO:0005737">
    <property type="term" value="C:cytoplasm"/>
    <property type="evidence" value="ECO:0000318"/>
    <property type="project" value="GO_Central"/>
</dbReference>
<dbReference type="RefSeq" id="XP_031747678.1">
    <property type="nucleotide sequence ID" value="XM_031891818.1"/>
</dbReference>
<dbReference type="Pfam" id="PF13553">
    <property type="entry name" value="FIIND"/>
    <property type="match status" value="2"/>
</dbReference>
<evidence type="ECO:0000313" key="11">
    <source>
        <dbReference type="RefSeq" id="XP_031747678.1"/>
    </source>
</evidence>
<dbReference type="GO" id="GO:0051726">
    <property type="term" value="P:regulation of cell cycle"/>
    <property type="evidence" value="ECO:0000318"/>
    <property type="project" value="GO_Central"/>
</dbReference>
<dbReference type="CDD" id="cd00022">
    <property type="entry name" value="BIR"/>
    <property type="match status" value="16"/>
</dbReference>
<dbReference type="InterPro" id="IPR001315">
    <property type="entry name" value="CARD"/>
</dbReference>
<feature type="compositionally biased region" description="Acidic residues" evidence="7">
    <location>
        <begin position="2854"/>
        <end position="2864"/>
    </location>
</feature>
<dbReference type="PROSITE" id="PS50143">
    <property type="entry name" value="BIR_REPEAT_2"/>
    <property type="match status" value="18"/>
</dbReference>
<dbReference type="SUPFAM" id="SSF57924">
    <property type="entry name" value="Inhibitor of apoptosis (IAP) repeat"/>
    <property type="match status" value="18"/>
</dbReference>